<keyword evidence="4" id="KW-1185">Reference proteome</keyword>
<organism evidence="3 4">
    <name type="scientific">Rosa chinensis</name>
    <name type="common">China rose</name>
    <dbReference type="NCBI Taxonomy" id="74649"/>
    <lineage>
        <taxon>Eukaryota</taxon>
        <taxon>Viridiplantae</taxon>
        <taxon>Streptophyta</taxon>
        <taxon>Embryophyta</taxon>
        <taxon>Tracheophyta</taxon>
        <taxon>Spermatophyta</taxon>
        <taxon>Magnoliopsida</taxon>
        <taxon>eudicotyledons</taxon>
        <taxon>Gunneridae</taxon>
        <taxon>Pentapetalae</taxon>
        <taxon>rosids</taxon>
        <taxon>fabids</taxon>
        <taxon>Rosales</taxon>
        <taxon>Rosaceae</taxon>
        <taxon>Rosoideae</taxon>
        <taxon>Rosoideae incertae sedis</taxon>
        <taxon>Rosa</taxon>
    </lineage>
</organism>
<dbReference type="SUPFAM" id="SSF57414">
    <property type="entry name" value="Hairpin loop containing domain-like"/>
    <property type="match status" value="1"/>
</dbReference>
<dbReference type="AlphaFoldDB" id="A0A2P6SE25"/>
<keyword evidence="2" id="KW-1133">Transmembrane helix</keyword>
<dbReference type="Gene3D" id="3.30.200.20">
    <property type="entry name" value="Phosphorylase Kinase, domain 1"/>
    <property type="match status" value="1"/>
</dbReference>
<proteinExistence type="predicted"/>
<evidence type="ECO:0000256" key="1">
    <source>
        <dbReference type="ARBA" id="ARBA00022729"/>
    </source>
</evidence>
<name>A0A2P6SE25_ROSCH</name>
<dbReference type="Proteomes" id="UP000238479">
    <property type="component" value="Chromosome 1"/>
</dbReference>
<keyword evidence="3" id="KW-0808">Transferase</keyword>
<reference evidence="3 4" key="1">
    <citation type="journal article" date="2018" name="Nat. Genet.">
        <title>The Rosa genome provides new insights in the design of modern roses.</title>
        <authorList>
            <person name="Bendahmane M."/>
        </authorList>
    </citation>
    <scope>NUCLEOTIDE SEQUENCE [LARGE SCALE GENOMIC DNA]</scope>
    <source>
        <strain evidence="4">cv. Old Blush</strain>
    </source>
</reference>
<dbReference type="InterPro" id="IPR011009">
    <property type="entry name" value="Kinase-like_dom_sf"/>
</dbReference>
<keyword evidence="3" id="KW-0418">Kinase</keyword>
<keyword evidence="3" id="KW-0723">Serine/threonine-protein kinase</keyword>
<comment type="caution">
    <text evidence="3">The sequence shown here is derived from an EMBL/GenBank/DDBJ whole genome shotgun (WGS) entry which is preliminary data.</text>
</comment>
<protein>
    <submittedName>
        <fullName evidence="3">Putative non-specific serine/threonine protein kinase</fullName>
        <ecNumber evidence="3">2.7.11.1</ecNumber>
    </submittedName>
</protein>
<evidence type="ECO:0000256" key="2">
    <source>
        <dbReference type="SAM" id="Phobius"/>
    </source>
</evidence>
<keyword evidence="1" id="KW-0732">Signal</keyword>
<dbReference type="Gramene" id="PRQ56927">
    <property type="protein sequence ID" value="PRQ56927"/>
    <property type="gene ID" value="RchiOBHm_Chr1g0342651"/>
</dbReference>
<dbReference type="PANTHER" id="PTHR47976:SF60">
    <property type="entry name" value="RECEPTOR-LIKE SERINE_THREONINE-PROTEIN KINASE"/>
    <property type="match status" value="1"/>
</dbReference>
<keyword evidence="2" id="KW-0472">Membrane</keyword>
<gene>
    <name evidence="3" type="ORF">RchiOBHm_Chr1g0342651</name>
</gene>
<accession>A0A2P6SE25</accession>
<keyword evidence="2" id="KW-0812">Transmembrane</keyword>
<dbReference type="PANTHER" id="PTHR47976">
    <property type="entry name" value="G-TYPE LECTIN S-RECEPTOR-LIKE SERINE/THREONINE-PROTEIN KINASE SD2-5"/>
    <property type="match status" value="1"/>
</dbReference>
<dbReference type="EC" id="2.7.11.1" evidence="3"/>
<evidence type="ECO:0000313" key="3">
    <source>
        <dbReference type="EMBL" id="PRQ56927.1"/>
    </source>
</evidence>
<sequence>MGTNAIKYASVPVSFMTMNGTGLYLLGNNGSEAVFHFLLELSDMSFAKLDSSGILYRSNIFERIWFSDIDKCQYPEACGKMGLCANQTCTCPTGFSHVDSEKDLECVQQIKSRHCLCLLLVMKVGMFTEPVKLGASLSICQSLCSQNCTCLAFFHGKSSGSCYLVENNLGFIIYSSNSQEDRIGYIKAVGPWSGHEKHSIPVLHLVMIMTMLLIVTVVMRLIWWRKKKHTRASVDVWNLSSSAELEISSIPGLPIRFNYEELVTATENFNTQNGSGGFSTIYKGTILDNNAVAVKKITSLGVRGKESFTKTATMGSI</sequence>
<dbReference type="InterPro" id="IPR051343">
    <property type="entry name" value="G-type_lectin_kinases/EP1-like"/>
</dbReference>
<dbReference type="SUPFAM" id="SSF56112">
    <property type="entry name" value="Protein kinase-like (PK-like)"/>
    <property type="match status" value="1"/>
</dbReference>
<evidence type="ECO:0000313" key="4">
    <source>
        <dbReference type="Proteomes" id="UP000238479"/>
    </source>
</evidence>
<dbReference type="STRING" id="74649.A0A2P6SE25"/>
<dbReference type="GO" id="GO:0004674">
    <property type="term" value="F:protein serine/threonine kinase activity"/>
    <property type="evidence" value="ECO:0007669"/>
    <property type="project" value="UniProtKB-KW"/>
</dbReference>
<feature type="transmembrane region" description="Helical" evidence="2">
    <location>
        <begin position="202"/>
        <end position="223"/>
    </location>
</feature>
<dbReference type="EMBL" id="PDCK01000039">
    <property type="protein sequence ID" value="PRQ56927.1"/>
    <property type="molecule type" value="Genomic_DNA"/>
</dbReference>